<evidence type="ECO:0000256" key="1">
    <source>
        <dbReference type="SAM" id="Phobius"/>
    </source>
</evidence>
<evidence type="ECO:0000313" key="2">
    <source>
        <dbReference type="EMBL" id="SVD30452.1"/>
    </source>
</evidence>
<sequence>MGDMPDTPVVWYLARSTSALYAMTGGLFWITSADIGRHHLVLWYLAWSMAVLGAVLCGIDIWAAMPFAWTMTEGPSVLLMAAVMIYLMSRIGHERAKSSTETYSHEP</sequence>
<keyword evidence="1" id="KW-0812">Transmembrane</keyword>
<reference evidence="2" key="1">
    <citation type="submission" date="2018-05" db="EMBL/GenBank/DDBJ databases">
        <authorList>
            <person name="Lanie J.A."/>
            <person name="Ng W.-L."/>
            <person name="Kazmierczak K.M."/>
            <person name="Andrzejewski T.M."/>
            <person name="Davidsen T.M."/>
            <person name="Wayne K.J."/>
            <person name="Tettelin H."/>
            <person name="Glass J.I."/>
            <person name="Rusch D."/>
            <person name="Podicherti R."/>
            <person name="Tsui H.-C.T."/>
            <person name="Winkler M.E."/>
        </authorList>
    </citation>
    <scope>NUCLEOTIDE SEQUENCE</scope>
</reference>
<name>A0A382U8U8_9ZZZZ</name>
<feature type="transmembrane region" description="Helical" evidence="1">
    <location>
        <begin position="68"/>
        <end position="88"/>
    </location>
</feature>
<dbReference type="AlphaFoldDB" id="A0A382U8U8"/>
<dbReference type="EMBL" id="UINC01142238">
    <property type="protein sequence ID" value="SVD30452.1"/>
    <property type="molecule type" value="Genomic_DNA"/>
</dbReference>
<feature type="transmembrane region" description="Helical" evidence="1">
    <location>
        <begin position="12"/>
        <end position="30"/>
    </location>
</feature>
<gene>
    <name evidence="2" type="ORF">METZ01_LOCUS383306</name>
</gene>
<organism evidence="2">
    <name type="scientific">marine metagenome</name>
    <dbReference type="NCBI Taxonomy" id="408172"/>
    <lineage>
        <taxon>unclassified sequences</taxon>
        <taxon>metagenomes</taxon>
        <taxon>ecological metagenomes</taxon>
    </lineage>
</organism>
<accession>A0A382U8U8</accession>
<keyword evidence="1" id="KW-1133">Transmembrane helix</keyword>
<protein>
    <submittedName>
        <fullName evidence="2">Uncharacterized protein</fullName>
    </submittedName>
</protein>
<proteinExistence type="predicted"/>
<feature type="transmembrane region" description="Helical" evidence="1">
    <location>
        <begin position="42"/>
        <end position="62"/>
    </location>
</feature>
<keyword evidence="1" id="KW-0472">Membrane</keyword>